<evidence type="ECO:0008006" key="4">
    <source>
        <dbReference type="Google" id="ProtNLM"/>
    </source>
</evidence>
<keyword evidence="3" id="KW-1185">Reference proteome</keyword>
<feature type="transmembrane region" description="Helical" evidence="1">
    <location>
        <begin position="52"/>
        <end position="70"/>
    </location>
</feature>
<feature type="transmembrane region" description="Helical" evidence="1">
    <location>
        <begin position="12"/>
        <end position="32"/>
    </location>
</feature>
<keyword evidence="1" id="KW-0472">Membrane</keyword>
<dbReference type="EMBL" id="CP009520">
    <property type="protein sequence ID" value="AKB44520.1"/>
    <property type="molecule type" value="Genomic_DNA"/>
</dbReference>
<keyword evidence="1" id="KW-0812">Transmembrane</keyword>
<keyword evidence="1" id="KW-1133">Transmembrane helix</keyword>
<feature type="transmembrane region" description="Helical" evidence="1">
    <location>
        <begin position="263"/>
        <end position="287"/>
    </location>
</feature>
<feature type="transmembrane region" description="Helical" evidence="1">
    <location>
        <begin position="182"/>
        <end position="201"/>
    </location>
</feature>
<accession>A0A0E3Q4Y1</accession>
<feature type="transmembrane region" description="Helical" evidence="1">
    <location>
        <begin position="348"/>
        <end position="367"/>
    </location>
</feature>
<evidence type="ECO:0000256" key="1">
    <source>
        <dbReference type="SAM" id="Phobius"/>
    </source>
</evidence>
<dbReference type="Proteomes" id="UP000033096">
    <property type="component" value="Chromosome"/>
</dbReference>
<protein>
    <recommendedName>
        <fullName evidence="4">Peptidase M48 domain-containing protein</fullName>
    </recommendedName>
</protein>
<feature type="transmembrane region" description="Helical" evidence="1">
    <location>
        <begin position="435"/>
        <end position="455"/>
    </location>
</feature>
<reference evidence="2 3" key="1">
    <citation type="submission" date="2014-07" db="EMBL/GenBank/DDBJ databases">
        <title>Methanogenic archaea and the global carbon cycle.</title>
        <authorList>
            <person name="Henriksen J.R."/>
            <person name="Luke J."/>
            <person name="Reinhart S."/>
            <person name="Benedict M.N."/>
            <person name="Youngblut N.D."/>
            <person name="Metcalf M.E."/>
            <person name="Whitaker R.J."/>
            <person name="Metcalf W.W."/>
        </authorList>
    </citation>
    <scope>NUCLEOTIDE SEQUENCE [LARGE SCALE GENOMIC DNA]</scope>
    <source>
        <strain evidence="2 3">Z-761</strain>
    </source>
</reference>
<sequence length="456" mass="53365">MLQKNCALPPWLWFWLISYLLMFPIELNYWKSYSIDLIYVSDPLFLANIPELLPSLALFLGVITVFFPKIRAHRLERRFSLVEKNSALLKLPERMKQTGADIEYFLKVHVPNIQIKANFGLFNQNCFLYTSGYHKTSLALFGGILILWKLDRKVAESILLHEIGHYRNGDAFIIGAGSFFEWVLRHCLIITTLFFIIPFIWNMTNQEVTFFSNNVNQELIFLDIMKDNGMPIKEIIFSFLTFLFSTIIYRFKYHLFVTLPGILLPIFWLLLWTINTFIPPIAGIWCAEMNADRFMKRKSTSPDAPAKALDRISEDVSIVNWLISQVSHPPKWLRKWAIKDTKKKESTLVFLLIFPLAYFITLVEPFVRVLTTYSIGERKITDALEVLDISTGNYLRIVYNIWLFSAFFILLWPTMSVYWINFFSGKVELPNWEDYNEYILGAGVVFCLFILGYFIA</sequence>
<dbReference type="AlphaFoldDB" id="A0A0E3Q4Y1"/>
<feature type="transmembrane region" description="Helical" evidence="1">
    <location>
        <begin position="401"/>
        <end position="423"/>
    </location>
</feature>
<dbReference type="KEGG" id="mvc:MSVAZ_2251"/>
<evidence type="ECO:0000313" key="3">
    <source>
        <dbReference type="Proteomes" id="UP000033096"/>
    </source>
</evidence>
<dbReference type="PATRIC" id="fig|1434123.4.peg.2745"/>
<dbReference type="STRING" id="1434123.MSVAZ_2251"/>
<name>A0A0E3Q4Y1_9EURY</name>
<dbReference type="HOGENOM" id="CLU_644983_0_0_2"/>
<proteinExistence type="predicted"/>
<gene>
    <name evidence="2" type="ORF">MSVAZ_2251</name>
</gene>
<organism evidence="2 3">
    <name type="scientific">Methanosarcina vacuolata Z-761</name>
    <dbReference type="NCBI Taxonomy" id="1434123"/>
    <lineage>
        <taxon>Archaea</taxon>
        <taxon>Methanobacteriati</taxon>
        <taxon>Methanobacteriota</taxon>
        <taxon>Stenosarchaea group</taxon>
        <taxon>Methanomicrobia</taxon>
        <taxon>Methanosarcinales</taxon>
        <taxon>Methanosarcinaceae</taxon>
        <taxon>Methanosarcina</taxon>
    </lineage>
</organism>
<feature type="transmembrane region" description="Helical" evidence="1">
    <location>
        <begin position="235"/>
        <end position="251"/>
    </location>
</feature>
<evidence type="ECO:0000313" key="2">
    <source>
        <dbReference type="EMBL" id="AKB44520.1"/>
    </source>
</evidence>